<dbReference type="EMBL" id="JAGGLG010000021">
    <property type="protein sequence ID" value="MBP2019013.1"/>
    <property type="molecule type" value="Genomic_DNA"/>
</dbReference>
<dbReference type="Proteomes" id="UP001519289">
    <property type="component" value="Unassembled WGS sequence"/>
</dbReference>
<dbReference type="RefSeq" id="WP_209467135.1">
    <property type="nucleotide sequence ID" value="NZ_JAGGLG010000021.1"/>
</dbReference>
<reference evidence="1 2" key="1">
    <citation type="submission" date="2021-03" db="EMBL/GenBank/DDBJ databases">
        <title>Genomic Encyclopedia of Type Strains, Phase IV (KMG-IV): sequencing the most valuable type-strain genomes for metagenomic binning, comparative biology and taxonomic classification.</title>
        <authorList>
            <person name="Goeker M."/>
        </authorList>
    </citation>
    <scope>NUCLEOTIDE SEQUENCE [LARGE SCALE GENOMIC DNA]</scope>
    <source>
        <strain evidence="1 2">DSM 27138</strain>
    </source>
</reference>
<keyword evidence="2" id="KW-1185">Reference proteome</keyword>
<evidence type="ECO:0000313" key="1">
    <source>
        <dbReference type="EMBL" id="MBP2019013.1"/>
    </source>
</evidence>
<dbReference type="SUPFAM" id="SSF89360">
    <property type="entry name" value="HesB-like domain"/>
    <property type="match status" value="1"/>
</dbReference>
<name>A0ABS4JU04_9FIRM</name>
<sequence length="101" mass="10821">MFSFTPQAAQKLNAIMQEKGGNLALCIEIDSGPGGGSWRLTLVERSPAALVVDGVPVQADSATLRRLDGLVIDWVLTPDGPGLGVYDRNLLDGEARQARRF</sequence>
<proteinExistence type="predicted"/>
<dbReference type="Gene3D" id="2.60.300.12">
    <property type="entry name" value="HesB-like domain"/>
    <property type="match status" value="1"/>
</dbReference>
<gene>
    <name evidence="1" type="ORF">J2Z79_002429</name>
</gene>
<organism evidence="1 2">
    <name type="scientific">Symbiobacterium terraclitae</name>
    <dbReference type="NCBI Taxonomy" id="557451"/>
    <lineage>
        <taxon>Bacteria</taxon>
        <taxon>Bacillati</taxon>
        <taxon>Bacillota</taxon>
        <taxon>Clostridia</taxon>
        <taxon>Eubacteriales</taxon>
        <taxon>Symbiobacteriaceae</taxon>
        <taxon>Symbiobacterium</taxon>
    </lineage>
</organism>
<accession>A0ABS4JU04</accession>
<comment type="caution">
    <text evidence="1">The sequence shown here is derived from an EMBL/GenBank/DDBJ whole genome shotgun (WGS) entry which is preliminary data.</text>
</comment>
<protein>
    <submittedName>
        <fullName evidence="1">Fe-S cluster assembly iron-binding protein IscA</fullName>
    </submittedName>
</protein>
<evidence type="ECO:0000313" key="2">
    <source>
        <dbReference type="Proteomes" id="UP001519289"/>
    </source>
</evidence>
<dbReference type="InterPro" id="IPR035903">
    <property type="entry name" value="HesB-like_dom_sf"/>
</dbReference>